<dbReference type="PATRIC" id="fig|1006006.8.peg.1086"/>
<reference evidence="1 2" key="1">
    <citation type="journal article" date="2011" name="J. Bacteriol.">
        <title>Complete genome sequence of Metallosphaera cuprina, a metal sulfide-oxidizing archaeon from a hot spring.</title>
        <authorList>
            <person name="Liu L.J."/>
            <person name="You X.Y."/>
            <person name="Zheng H."/>
            <person name="Wang S."/>
            <person name="Jiang C.Y."/>
            <person name="Liu S.J."/>
        </authorList>
    </citation>
    <scope>NUCLEOTIDE SEQUENCE [LARGE SCALE GENOMIC DNA]</scope>
    <source>
        <strain evidence="1 2">Ar-4</strain>
    </source>
</reference>
<dbReference type="KEGG" id="mcn:Mcup_1095"/>
<dbReference type="EMBL" id="CP002656">
    <property type="protein sequence ID" value="AEB95200.1"/>
    <property type="molecule type" value="Genomic_DNA"/>
</dbReference>
<dbReference type="HOGENOM" id="CLU_2695758_0_0_2"/>
<sequence length="73" mass="8500">MFFQLHEGFYNEIMKVRLEVDETFNSMKDSTGREGAPQHALERAFNSMKDSTTLIETIGFWDIRAFNSMKDST</sequence>
<dbReference type="AlphaFoldDB" id="F4G302"/>
<keyword evidence="2" id="KW-1185">Reference proteome</keyword>
<gene>
    <name evidence="1" type="ordered locus">Mcup_1095</name>
</gene>
<proteinExistence type="predicted"/>
<accession>F4G302</accession>
<protein>
    <submittedName>
        <fullName evidence="1">Uncharacterized protein</fullName>
    </submittedName>
</protein>
<organism evidence="1 2">
    <name type="scientific">Metallosphaera cuprina (strain Ar-4)</name>
    <dbReference type="NCBI Taxonomy" id="1006006"/>
    <lineage>
        <taxon>Archaea</taxon>
        <taxon>Thermoproteota</taxon>
        <taxon>Thermoprotei</taxon>
        <taxon>Sulfolobales</taxon>
        <taxon>Sulfolobaceae</taxon>
        <taxon>Metallosphaera</taxon>
    </lineage>
</organism>
<evidence type="ECO:0000313" key="1">
    <source>
        <dbReference type="EMBL" id="AEB95200.1"/>
    </source>
</evidence>
<dbReference type="STRING" id="1006006.Mcup_1095"/>
<dbReference type="Proteomes" id="UP000007812">
    <property type="component" value="Chromosome"/>
</dbReference>
<name>F4G302_METCR</name>
<evidence type="ECO:0000313" key="2">
    <source>
        <dbReference type="Proteomes" id="UP000007812"/>
    </source>
</evidence>